<comment type="similarity">
    <text evidence="2">Belongs to the zinc-containing alcohol dehydrogenase family.</text>
</comment>
<evidence type="ECO:0000259" key="7">
    <source>
        <dbReference type="Pfam" id="PF08240"/>
    </source>
</evidence>
<feature type="non-terminal residue" evidence="8">
    <location>
        <position position="296"/>
    </location>
</feature>
<dbReference type="Gene3D" id="3.40.50.720">
    <property type="entry name" value="NAD(P)-binding Rossmann-like Domain"/>
    <property type="match status" value="1"/>
</dbReference>
<feature type="domain" description="Alcohol dehydrogenase-like N-terminal" evidence="7">
    <location>
        <begin position="27"/>
        <end position="89"/>
    </location>
</feature>
<comment type="cofactor">
    <cofactor evidence="1">
        <name>Zn(2+)</name>
        <dbReference type="ChEBI" id="CHEBI:29105"/>
    </cofactor>
</comment>
<keyword evidence="3" id="KW-0479">Metal-binding</keyword>
<dbReference type="Pfam" id="PF00107">
    <property type="entry name" value="ADH_zinc_N"/>
    <property type="match status" value="1"/>
</dbReference>
<keyword evidence="4" id="KW-0862">Zinc</keyword>
<dbReference type="InterPro" id="IPR011032">
    <property type="entry name" value="GroES-like_sf"/>
</dbReference>
<dbReference type="SUPFAM" id="SSF50129">
    <property type="entry name" value="GroES-like"/>
    <property type="match status" value="1"/>
</dbReference>
<accession>A0A382QYZ1</accession>
<gene>
    <name evidence="8" type="ORF">METZ01_LOCUS342912</name>
</gene>
<dbReference type="InterPro" id="IPR013149">
    <property type="entry name" value="ADH-like_C"/>
</dbReference>
<proteinExistence type="inferred from homology"/>
<dbReference type="AlphaFoldDB" id="A0A382QYZ1"/>
<dbReference type="Pfam" id="PF08240">
    <property type="entry name" value="ADH_N"/>
    <property type="match status" value="1"/>
</dbReference>
<dbReference type="EMBL" id="UINC01117557">
    <property type="protein sequence ID" value="SVC90058.1"/>
    <property type="molecule type" value="Genomic_DNA"/>
</dbReference>
<evidence type="ECO:0000313" key="8">
    <source>
        <dbReference type="EMBL" id="SVC90058.1"/>
    </source>
</evidence>
<evidence type="ECO:0000256" key="3">
    <source>
        <dbReference type="ARBA" id="ARBA00022723"/>
    </source>
</evidence>
<dbReference type="InterPro" id="IPR036291">
    <property type="entry name" value="NAD(P)-bd_dom_sf"/>
</dbReference>
<name>A0A382QYZ1_9ZZZZ</name>
<evidence type="ECO:0000256" key="2">
    <source>
        <dbReference type="ARBA" id="ARBA00008072"/>
    </source>
</evidence>
<dbReference type="Gene3D" id="3.90.180.10">
    <property type="entry name" value="Medium-chain alcohol dehydrogenases, catalytic domain"/>
    <property type="match status" value="2"/>
</dbReference>
<reference evidence="8" key="1">
    <citation type="submission" date="2018-05" db="EMBL/GenBank/DDBJ databases">
        <authorList>
            <person name="Lanie J.A."/>
            <person name="Ng W.-L."/>
            <person name="Kazmierczak K.M."/>
            <person name="Andrzejewski T.M."/>
            <person name="Davidsen T.M."/>
            <person name="Wayne K.J."/>
            <person name="Tettelin H."/>
            <person name="Glass J.I."/>
            <person name="Rusch D."/>
            <person name="Podicherti R."/>
            <person name="Tsui H.-C.T."/>
            <person name="Winkler M.E."/>
        </authorList>
    </citation>
    <scope>NUCLEOTIDE SEQUENCE</scope>
</reference>
<dbReference type="SUPFAM" id="SSF51735">
    <property type="entry name" value="NAD(P)-binding Rossmann-fold domains"/>
    <property type="match status" value="1"/>
</dbReference>
<protein>
    <submittedName>
        <fullName evidence="8">Uncharacterized protein</fullName>
    </submittedName>
</protein>
<evidence type="ECO:0000256" key="5">
    <source>
        <dbReference type="ARBA" id="ARBA00023002"/>
    </source>
</evidence>
<dbReference type="CDD" id="cd08255">
    <property type="entry name" value="2-desacetyl-2-hydroxyethyl_bacteriochlorophyllide_like"/>
    <property type="match status" value="1"/>
</dbReference>
<keyword evidence="5" id="KW-0560">Oxidoreductase</keyword>
<sequence>MKARRLICRDVRKIEVEEFELGAPPDDGILVQNEYTAVSVGTELYGWTHGSEPGRERSFPHETGYCNAGTVLEVGKDVKGVKPGDRVSGQENHASHAIMTRLYHKVPEDVPPKTAVYLVMGAISLHGVRVAHIELGEVVAVLGLGIVGQLAATLSRLAGGMPVIGIDMDDFRLKKARDRGIDVCLNPGEVADLPAAVREHSIEDGANAVIESTGKPIVYPMAVKIACTAGRLVALGSPRGTVEMDFLTDVHLREVSLLGAIQPKTPDQDNIYYRWTKERERNLVLRLMAQGKLPVA</sequence>
<evidence type="ECO:0000256" key="4">
    <source>
        <dbReference type="ARBA" id="ARBA00022833"/>
    </source>
</evidence>
<organism evidence="8">
    <name type="scientific">marine metagenome</name>
    <dbReference type="NCBI Taxonomy" id="408172"/>
    <lineage>
        <taxon>unclassified sequences</taxon>
        <taxon>metagenomes</taxon>
        <taxon>ecological metagenomes</taxon>
    </lineage>
</organism>
<dbReference type="InterPro" id="IPR013154">
    <property type="entry name" value="ADH-like_N"/>
</dbReference>
<dbReference type="PANTHER" id="PTHR43350">
    <property type="entry name" value="NAD-DEPENDENT ALCOHOL DEHYDROGENASE"/>
    <property type="match status" value="1"/>
</dbReference>
<dbReference type="PANTHER" id="PTHR43350:SF19">
    <property type="entry name" value="D-GULOSIDE 3-DEHYDROGENASE"/>
    <property type="match status" value="1"/>
</dbReference>
<evidence type="ECO:0000259" key="6">
    <source>
        <dbReference type="Pfam" id="PF00107"/>
    </source>
</evidence>
<evidence type="ECO:0000256" key="1">
    <source>
        <dbReference type="ARBA" id="ARBA00001947"/>
    </source>
</evidence>
<dbReference type="GO" id="GO:0046872">
    <property type="term" value="F:metal ion binding"/>
    <property type="evidence" value="ECO:0007669"/>
    <property type="project" value="UniProtKB-KW"/>
</dbReference>
<dbReference type="GO" id="GO:0016491">
    <property type="term" value="F:oxidoreductase activity"/>
    <property type="evidence" value="ECO:0007669"/>
    <property type="project" value="UniProtKB-KW"/>
</dbReference>
<feature type="domain" description="Alcohol dehydrogenase-like C-terminal" evidence="6">
    <location>
        <begin position="147"/>
        <end position="264"/>
    </location>
</feature>